<evidence type="ECO:0000313" key="2">
    <source>
        <dbReference type="Proteomes" id="UP000193804"/>
    </source>
</evidence>
<dbReference type="Pfam" id="PF11751">
    <property type="entry name" value="PorP_SprF"/>
    <property type="match status" value="1"/>
</dbReference>
<name>A0A1X7I7A9_9BACT</name>
<reference evidence="2" key="1">
    <citation type="submission" date="2017-04" db="EMBL/GenBank/DDBJ databases">
        <authorList>
            <person name="Varghese N."/>
            <person name="Submissions S."/>
        </authorList>
    </citation>
    <scope>NUCLEOTIDE SEQUENCE [LARGE SCALE GENOMIC DNA]</scope>
    <source>
        <strain evidence="2">DSM 4125</strain>
    </source>
</reference>
<evidence type="ECO:0000313" key="1">
    <source>
        <dbReference type="EMBL" id="SMG09953.1"/>
    </source>
</evidence>
<dbReference type="InterPro" id="IPR019861">
    <property type="entry name" value="PorP/SprF_Bacteroidetes"/>
</dbReference>
<organism evidence="1 2">
    <name type="scientific">Marivirga sericea</name>
    <dbReference type="NCBI Taxonomy" id="1028"/>
    <lineage>
        <taxon>Bacteria</taxon>
        <taxon>Pseudomonadati</taxon>
        <taxon>Bacteroidota</taxon>
        <taxon>Cytophagia</taxon>
        <taxon>Cytophagales</taxon>
        <taxon>Marivirgaceae</taxon>
        <taxon>Marivirga</taxon>
    </lineage>
</organism>
<protein>
    <submittedName>
        <fullName evidence="1">Type IX secretion system membrane protein, PorP/SprF family</fullName>
    </submittedName>
</protein>
<dbReference type="AlphaFoldDB" id="A0A1X7I7A9"/>
<dbReference type="Proteomes" id="UP000193804">
    <property type="component" value="Unassembled WGS sequence"/>
</dbReference>
<sequence>MKKQILIILILSFFSGVLVAQDIPLFTQNFTNTFIYNPSFAGIDHGSITLARNQSWQDTPGAPNSNFLSINTPIPNTRFGAGFSILSENINFYNNLHMSGALAYHIPLNADNAFSFGISGELSTINVNFDNIFAEDLSESALTNLASQSTNYDFSVGSSYRSRYFLVGVSANRLISTLETERTGIDFSQFYNGYLRVLLPMRSRKDLLEPVFNYQNLASTGSQWSAGMFYTFQEIVTVGAAFRSSEVWSYSTGISINNRLALGYTYETIGNGLFSSANPTHEIVLRFDLLKTGYKYENASHIEQTKMAMALRRKTLTNNSGSPIRPNGFKRAKLRKLNPSKRYGTTGKFKIFGKKRPNGLRKSINKKKRLRKIKRRNKGFFNKR</sequence>
<proteinExistence type="predicted"/>
<dbReference type="RefSeq" id="WP_085515288.1">
    <property type="nucleotide sequence ID" value="NZ_FXAW01000001.1"/>
</dbReference>
<dbReference type="OrthoDB" id="976902at2"/>
<dbReference type="EMBL" id="FXAW01000001">
    <property type="protein sequence ID" value="SMG09953.1"/>
    <property type="molecule type" value="Genomic_DNA"/>
</dbReference>
<dbReference type="NCBIfam" id="TIGR03519">
    <property type="entry name" value="T9SS_PorP_fam"/>
    <property type="match status" value="1"/>
</dbReference>
<accession>A0A1X7I7A9</accession>
<keyword evidence="2" id="KW-1185">Reference proteome</keyword>
<gene>
    <name evidence="1" type="ORF">SAMN05661096_00273</name>
</gene>
<dbReference type="STRING" id="1028.SAMN05661096_00273"/>